<dbReference type="Proteomes" id="UP000663851">
    <property type="component" value="Unassembled WGS sequence"/>
</dbReference>
<dbReference type="PANTHER" id="PTHR12147:SF26">
    <property type="entry name" value="PEPTIDASE M28 DOMAIN-CONTAINING PROTEIN"/>
    <property type="match status" value="1"/>
</dbReference>
<dbReference type="SUPFAM" id="SSF53187">
    <property type="entry name" value="Zn-dependent exopeptidases"/>
    <property type="match status" value="1"/>
</dbReference>
<evidence type="ECO:0000259" key="4">
    <source>
        <dbReference type="Pfam" id="PF02225"/>
    </source>
</evidence>
<protein>
    <recommendedName>
        <fullName evidence="11">Aminopeptidase</fullName>
    </recommendedName>
</protein>
<evidence type="ECO:0000313" key="9">
    <source>
        <dbReference type="EMBL" id="CAF4385667.1"/>
    </source>
</evidence>
<dbReference type="InterPro" id="IPR045175">
    <property type="entry name" value="M28_fam"/>
</dbReference>
<dbReference type="Proteomes" id="UP000663865">
    <property type="component" value="Unassembled WGS sequence"/>
</dbReference>
<dbReference type="PANTHER" id="PTHR12147">
    <property type="entry name" value="METALLOPEPTIDASE M28 FAMILY MEMBER"/>
    <property type="match status" value="1"/>
</dbReference>
<reference evidence="8" key="1">
    <citation type="submission" date="2021-02" db="EMBL/GenBank/DDBJ databases">
        <authorList>
            <person name="Nowell W R."/>
        </authorList>
    </citation>
    <scope>NUCLEOTIDE SEQUENCE</scope>
</reference>
<dbReference type="EMBL" id="CAJNYD010000031">
    <property type="protein sequence ID" value="CAF3185008.1"/>
    <property type="molecule type" value="Genomic_DNA"/>
</dbReference>
<keyword evidence="3" id="KW-0732">Signal</keyword>
<evidence type="ECO:0000313" key="8">
    <source>
        <dbReference type="EMBL" id="CAF3713167.1"/>
    </source>
</evidence>
<comment type="caution">
    <text evidence="8">The sequence shown here is derived from an EMBL/GenBank/DDBJ whole genome shotgun (WGS) entry which is preliminary data.</text>
</comment>
<accession>A0A818VCN3</accession>
<evidence type="ECO:0000313" key="7">
    <source>
        <dbReference type="EMBL" id="CAF3643295.1"/>
    </source>
</evidence>
<dbReference type="Gene3D" id="3.40.630.10">
    <property type="entry name" value="Zn peptidases"/>
    <property type="match status" value="1"/>
</dbReference>
<sequence length="543" mass="58853">MMIKTIQFVGIILIFINLIPSVTGMTVNNDPIDVRFASSVQIDDVLKHLNEFQAIATASNGNRAAKTIGFNRTLDYITNFLALKTNFKVTKSFFNLRNFQLLRNPTLSSTINGVVKTHTYSTNLAAAEFYHVQYSTSVTISNNVVLTAIPNLGCSDADWLAAIPSPDGLVALVKRGDCTFESKAILASKYNVAALLLYNDGSTSSNMQPIYINLGQNNRVPALFLSYNLGQSLVSAANDPSRVATIRLTIATDTALNPTGNICADTVTGDPTQTIVIGSHSDSVPAGPGINDNGSGSATNLALAAALSSLLQTSNYPAYKYRVRFCWWGAEELGLLGANYHVTEAKKAAVVGERITDYLININLDMLGSPNFIFGIYDGRTTPTNTPAAAKPGSNKTTTLFQSWFDQNKLPWDYTRFDGRSDYGPFLAAGVVAGGLFSGADAVKTTVQVNKYATMLGGNLGGTAGIRQDVCYHQACDKTTNINEFALNKMVQATAYAIESLGQQPNLKSWLYPTREIQDINRNTPPSPYEYDSINEYFGLPYN</sequence>
<dbReference type="Pfam" id="PF02225">
    <property type="entry name" value="PA"/>
    <property type="match status" value="1"/>
</dbReference>
<evidence type="ECO:0000313" key="6">
    <source>
        <dbReference type="EMBL" id="CAF3185008.1"/>
    </source>
</evidence>
<evidence type="ECO:0000259" key="5">
    <source>
        <dbReference type="Pfam" id="PF04389"/>
    </source>
</evidence>
<dbReference type="CDD" id="cd00538">
    <property type="entry name" value="PA"/>
    <property type="match status" value="1"/>
</dbReference>
<evidence type="ECO:0008006" key="11">
    <source>
        <dbReference type="Google" id="ProtNLM"/>
    </source>
</evidence>
<dbReference type="Proteomes" id="UP000663833">
    <property type="component" value="Unassembled WGS sequence"/>
</dbReference>
<feature type="domain" description="PA" evidence="4">
    <location>
        <begin position="144"/>
        <end position="233"/>
    </location>
</feature>
<evidence type="ECO:0000256" key="2">
    <source>
        <dbReference type="ARBA" id="ARBA00005634"/>
    </source>
</evidence>
<feature type="domain" description="Peptidase M28" evidence="5">
    <location>
        <begin position="261"/>
        <end position="496"/>
    </location>
</feature>
<evidence type="ECO:0000256" key="1">
    <source>
        <dbReference type="ARBA" id="ARBA00001947"/>
    </source>
</evidence>
<organism evidence="8 10">
    <name type="scientific">Rotaria socialis</name>
    <dbReference type="NCBI Taxonomy" id="392032"/>
    <lineage>
        <taxon>Eukaryota</taxon>
        <taxon>Metazoa</taxon>
        <taxon>Spiralia</taxon>
        <taxon>Gnathifera</taxon>
        <taxon>Rotifera</taxon>
        <taxon>Eurotatoria</taxon>
        <taxon>Bdelloidea</taxon>
        <taxon>Philodinida</taxon>
        <taxon>Philodinidae</taxon>
        <taxon>Rotaria</taxon>
    </lineage>
</organism>
<dbReference type="Gene3D" id="3.50.30.30">
    <property type="match status" value="1"/>
</dbReference>
<evidence type="ECO:0000313" key="10">
    <source>
        <dbReference type="Proteomes" id="UP000663869"/>
    </source>
</evidence>
<comment type="similarity">
    <text evidence="2">Belongs to the peptidase M28 family. M28B subfamily.</text>
</comment>
<dbReference type="GO" id="GO:0008235">
    <property type="term" value="F:metalloexopeptidase activity"/>
    <property type="evidence" value="ECO:0007669"/>
    <property type="project" value="InterPro"/>
</dbReference>
<dbReference type="Pfam" id="PF04389">
    <property type="entry name" value="Peptidase_M28"/>
    <property type="match status" value="1"/>
</dbReference>
<gene>
    <name evidence="8" type="ORF">FME351_LOCUS28544</name>
    <name evidence="9" type="ORF">HFQ381_LOCUS19051</name>
    <name evidence="7" type="ORF">KIK155_LOCUS23053</name>
    <name evidence="6" type="ORF">LUA448_LOCUS1200</name>
</gene>
<dbReference type="AlphaFoldDB" id="A0A818VCN3"/>
<proteinExistence type="inferred from homology"/>
<dbReference type="InterPro" id="IPR007484">
    <property type="entry name" value="Peptidase_M28"/>
</dbReference>
<name>A0A818VCN3_9BILA</name>
<feature type="chain" id="PRO_5036415031" description="Aminopeptidase" evidence="3">
    <location>
        <begin position="25"/>
        <end position="543"/>
    </location>
</feature>
<dbReference type="InterPro" id="IPR003137">
    <property type="entry name" value="PA_domain"/>
</dbReference>
<dbReference type="Proteomes" id="UP000663869">
    <property type="component" value="Unassembled WGS sequence"/>
</dbReference>
<comment type="cofactor">
    <cofactor evidence="1">
        <name>Zn(2+)</name>
        <dbReference type="ChEBI" id="CHEBI:29105"/>
    </cofactor>
</comment>
<dbReference type="EMBL" id="CAJNYV010004094">
    <property type="protein sequence ID" value="CAF3643295.1"/>
    <property type="molecule type" value="Genomic_DNA"/>
</dbReference>
<feature type="signal peptide" evidence="3">
    <location>
        <begin position="1"/>
        <end position="24"/>
    </location>
</feature>
<dbReference type="SUPFAM" id="SSF52025">
    <property type="entry name" value="PA domain"/>
    <property type="match status" value="1"/>
</dbReference>
<dbReference type="EMBL" id="CAJNYU010003932">
    <property type="protein sequence ID" value="CAF3713167.1"/>
    <property type="molecule type" value="Genomic_DNA"/>
</dbReference>
<evidence type="ECO:0000256" key="3">
    <source>
        <dbReference type="SAM" id="SignalP"/>
    </source>
</evidence>
<dbReference type="GO" id="GO:0006508">
    <property type="term" value="P:proteolysis"/>
    <property type="evidence" value="ECO:0007669"/>
    <property type="project" value="InterPro"/>
</dbReference>
<dbReference type="InterPro" id="IPR046450">
    <property type="entry name" value="PA_dom_sf"/>
</dbReference>
<dbReference type="EMBL" id="CAJOBO010001515">
    <property type="protein sequence ID" value="CAF4385667.1"/>
    <property type="molecule type" value="Genomic_DNA"/>
</dbReference>